<dbReference type="PROSITE" id="PS51762">
    <property type="entry name" value="GH16_2"/>
    <property type="match status" value="1"/>
</dbReference>
<dbReference type="SUPFAM" id="SSF49899">
    <property type="entry name" value="Concanavalin A-like lectins/glucanases"/>
    <property type="match status" value="1"/>
</dbReference>
<dbReference type="InterPro" id="IPR036966">
    <property type="entry name" value="CBM3_sf"/>
</dbReference>
<dbReference type="Pfam" id="PF00722">
    <property type="entry name" value="Glyco_hydro_16"/>
    <property type="match status" value="1"/>
</dbReference>
<dbReference type="Gene3D" id="2.60.40.710">
    <property type="entry name" value="Endoglucanase-like"/>
    <property type="match status" value="1"/>
</dbReference>
<feature type="domain" description="CBM3" evidence="3">
    <location>
        <begin position="34"/>
        <end position="183"/>
    </location>
</feature>
<dbReference type="EMBL" id="BDCX01000015">
    <property type="protein sequence ID" value="GAT69824.1"/>
    <property type="molecule type" value="Genomic_DNA"/>
</dbReference>
<accession>A0A161LKL2</accession>
<keyword evidence="5" id="KW-0378">Hydrolase</keyword>
<dbReference type="InterPro" id="IPR013320">
    <property type="entry name" value="ConA-like_dom_sf"/>
</dbReference>
<proteinExistence type="predicted"/>
<evidence type="ECO:0000313" key="5">
    <source>
        <dbReference type="EMBL" id="GAT69824.1"/>
    </source>
</evidence>
<dbReference type="InterPro" id="IPR000757">
    <property type="entry name" value="Beta-glucanase-like"/>
</dbReference>
<feature type="compositionally biased region" description="Low complexity" evidence="1">
    <location>
        <begin position="206"/>
        <end position="216"/>
    </location>
</feature>
<feature type="compositionally biased region" description="Pro residues" evidence="1">
    <location>
        <begin position="188"/>
        <end position="205"/>
    </location>
</feature>
<feature type="domain" description="GH16" evidence="4">
    <location>
        <begin position="202"/>
        <end position="461"/>
    </location>
</feature>
<dbReference type="GO" id="GO:0005975">
    <property type="term" value="P:carbohydrate metabolic process"/>
    <property type="evidence" value="ECO:0007669"/>
    <property type="project" value="InterPro"/>
</dbReference>
<dbReference type="Proteomes" id="UP000077701">
    <property type="component" value="Unassembled WGS sequence"/>
</dbReference>
<dbReference type="PROSITE" id="PS51172">
    <property type="entry name" value="CBM3"/>
    <property type="match status" value="1"/>
</dbReference>
<dbReference type="CDD" id="cd00413">
    <property type="entry name" value="Glyco_hydrolase_16"/>
    <property type="match status" value="1"/>
</dbReference>
<reference evidence="6" key="2">
    <citation type="submission" date="2016-04" db="EMBL/GenBank/DDBJ databases">
        <title>Planomonospora sphaerica JCM9374 whole genome shotgun sequence.</title>
        <authorList>
            <person name="Suzuki T."/>
            <person name="Dohra H."/>
            <person name="Kodani S."/>
        </authorList>
    </citation>
    <scope>NUCLEOTIDE SEQUENCE [LARGE SCALE GENOMIC DNA]</scope>
    <source>
        <strain evidence="6">JCM 9374</strain>
    </source>
</reference>
<evidence type="ECO:0000313" key="6">
    <source>
        <dbReference type="Proteomes" id="UP000077701"/>
    </source>
</evidence>
<dbReference type="AlphaFoldDB" id="A0A161LKL2"/>
<feature type="region of interest" description="Disordered" evidence="1">
    <location>
        <begin position="177"/>
        <end position="232"/>
    </location>
</feature>
<evidence type="ECO:0000259" key="4">
    <source>
        <dbReference type="PROSITE" id="PS51762"/>
    </source>
</evidence>
<keyword evidence="2" id="KW-0732">Signal</keyword>
<name>A0A161LKL2_9ACTN</name>
<dbReference type="InterPro" id="IPR008965">
    <property type="entry name" value="CBM2/CBM3_carb-bd_dom_sf"/>
</dbReference>
<dbReference type="SMART" id="SM01067">
    <property type="entry name" value="CBM_3"/>
    <property type="match status" value="1"/>
</dbReference>
<dbReference type="RefSeq" id="WP_068901573.1">
    <property type="nucleotide sequence ID" value="NZ_BDCX01000015.1"/>
</dbReference>
<gene>
    <name evidence="5" type="ORF">PS9374_05504</name>
</gene>
<dbReference type="GO" id="GO:0030248">
    <property type="term" value="F:cellulose binding"/>
    <property type="evidence" value="ECO:0007669"/>
    <property type="project" value="InterPro"/>
</dbReference>
<organism evidence="5 6">
    <name type="scientific">Planomonospora sphaerica</name>
    <dbReference type="NCBI Taxonomy" id="161355"/>
    <lineage>
        <taxon>Bacteria</taxon>
        <taxon>Bacillati</taxon>
        <taxon>Actinomycetota</taxon>
        <taxon>Actinomycetes</taxon>
        <taxon>Streptosporangiales</taxon>
        <taxon>Streptosporangiaceae</taxon>
        <taxon>Planomonospora</taxon>
    </lineage>
</organism>
<keyword evidence="6" id="KW-1185">Reference proteome</keyword>
<evidence type="ECO:0000256" key="2">
    <source>
        <dbReference type="SAM" id="SignalP"/>
    </source>
</evidence>
<feature type="signal peptide" evidence="2">
    <location>
        <begin position="1"/>
        <end position="29"/>
    </location>
</feature>
<dbReference type="Gene3D" id="2.60.120.200">
    <property type="match status" value="1"/>
</dbReference>
<dbReference type="GO" id="GO:0004553">
    <property type="term" value="F:hydrolase activity, hydrolyzing O-glycosyl compounds"/>
    <property type="evidence" value="ECO:0007669"/>
    <property type="project" value="InterPro"/>
</dbReference>
<evidence type="ECO:0000256" key="1">
    <source>
        <dbReference type="SAM" id="MobiDB-lite"/>
    </source>
</evidence>
<feature type="chain" id="PRO_5007823889" evidence="2">
    <location>
        <begin position="30"/>
        <end position="486"/>
    </location>
</feature>
<comment type="caution">
    <text evidence="5">The sequence shown here is derived from an EMBL/GenBank/DDBJ whole genome shotgun (WGS) entry which is preliminary data.</text>
</comment>
<dbReference type="InterPro" id="IPR001956">
    <property type="entry name" value="CBM3"/>
</dbReference>
<dbReference type="SUPFAM" id="SSF49384">
    <property type="entry name" value="Carbohydrate-binding domain"/>
    <property type="match status" value="1"/>
</dbReference>
<reference evidence="5 6" key="1">
    <citation type="journal article" date="2016" name="Genome Announc.">
        <title>Draft Genome Sequence of Planomonospora sphaerica JCM9374, a Rare Actinomycete.</title>
        <authorList>
            <person name="Dohra H."/>
            <person name="Suzuki T."/>
            <person name="Inoue Y."/>
            <person name="Kodani S."/>
        </authorList>
    </citation>
    <scope>NUCLEOTIDE SEQUENCE [LARGE SCALE GENOMIC DNA]</scope>
    <source>
        <strain evidence="5 6">JCM 9374</strain>
    </source>
</reference>
<dbReference type="STRING" id="161355.PS9374_05504"/>
<sequence>MRRTTIGSLVTTAALLFPLGAGVPGQASAATAAAAQSLRLQYMTTSTEALTDQVEPLFKIINDGTAPVALSQVKIRYYFKGETGHRFACSWARIRCSTVTGRFVPLAKPVRGADRYLEVGFTSGRLAPGTDTGDLELRFHRPDWRTFDQSDDHSFGAGRTSYADWDRATVHVGGRLVWGAQPSGTGPAPTPTPPPATSTPKPPATSTPKPSATPAPGGSGGQGTLFDDFAYTGPSDARLAQHGWRVRSGGGGPGVSGAGWSPSAITFPSVNGDRVLQLSASTDGTGAGTVQSELSTTRRKFFEGTYAARVKFSDAPVSGPDGEHVVQTFFTITPLERSMDPDYGELDFEYLPNGGWGESGPTMFTTSWETYQAEPWKAANTHTAERASFAGWHDLVLQVSGGRARYYVDGRLVADHGGDHYPETPMSIMFNQWFIELRSGSAPRDYHQQVDWVYHSRNEVVPPADVRRRVESFRSASTAFVDTVSG</sequence>
<dbReference type="Pfam" id="PF00942">
    <property type="entry name" value="CBM_3"/>
    <property type="match status" value="1"/>
</dbReference>
<protein>
    <submittedName>
        <fullName evidence="5">Hydrolase</fullName>
    </submittedName>
</protein>
<evidence type="ECO:0000259" key="3">
    <source>
        <dbReference type="PROSITE" id="PS51172"/>
    </source>
</evidence>
<dbReference type="OrthoDB" id="3404894at2"/>